<proteinExistence type="inferred from homology"/>
<dbReference type="PIRSF" id="PIRSF006173">
    <property type="entry name" value="UCP006173"/>
    <property type="match status" value="1"/>
</dbReference>
<keyword evidence="2" id="KW-1185">Reference proteome</keyword>
<dbReference type="PANTHER" id="PTHR37421:SF1">
    <property type="entry name" value="UPF0260 PROTEIN YCGN"/>
    <property type="match status" value="1"/>
</dbReference>
<protein>
    <submittedName>
        <fullName evidence="1">UPF0260 protein ycgN</fullName>
    </submittedName>
</protein>
<dbReference type="Proteomes" id="UP000014977">
    <property type="component" value="Unassembled WGS sequence"/>
</dbReference>
<dbReference type="InterPro" id="IPR005358">
    <property type="entry name" value="Puta_zinc/iron-chelating_dom"/>
</dbReference>
<dbReference type="RefSeq" id="WP_020877564.1">
    <property type="nucleotide sequence ID" value="NZ_ATHJ01000092.1"/>
</dbReference>
<dbReference type="NCBIfam" id="NF003507">
    <property type="entry name" value="PRK05170.2-5"/>
    <property type="match status" value="1"/>
</dbReference>
<dbReference type="EMBL" id="ATHJ01000092">
    <property type="protein sequence ID" value="EPR39151.1"/>
    <property type="molecule type" value="Genomic_DNA"/>
</dbReference>
<dbReference type="STRING" id="897.B2D07_10825"/>
<dbReference type="eggNOG" id="COG2983">
    <property type="taxonomic scope" value="Bacteria"/>
</dbReference>
<evidence type="ECO:0000313" key="1">
    <source>
        <dbReference type="EMBL" id="EPR39151.1"/>
    </source>
</evidence>
<dbReference type="PATRIC" id="fig|1121405.3.peg.2491"/>
<dbReference type="Pfam" id="PF03692">
    <property type="entry name" value="CxxCxxCC"/>
    <property type="match status" value="1"/>
</dbReference>
<dbReference type="InterPro" id="IPR008228">
    <property type="entry name" value="UCP006173"/>
</dbReference>
<dbReference type="AlphaFoldDB" id="S7TQA5"/>
<organism evidence="1 2">
    <name type="scientific">Desulfococcus multivorans DSM 2059</name>
    <dbReference type="NCBI Taxonomy" id="1121405"/>
    <lineage>
        <taxon>Bacteria</taxon>
        <taxon>Pseudomonadati</taxon>
        <taxon>Thermodesulfobacteriota</taxon>
        <taxon>Desulfobacteria</taxon>
        <taxon>Desulfobacterales</taxon>
        <taxon>Desulfococcaceae</taxon>
        <taxon>Desulfococcus</taxon>
    </lineage>
</organism>
<comment type="caution">
    <text evidence="1">The sequence shown here is derived from an EMBL/GenBank/DDBJ whole genome shotgun (WGS) entry which is preliminary data.</text>
</comment>
<gene>
    <name evidence="1" type="ORF">dsmv_2807</name>
</gene>
<name>S7TQA5_DESML</name>
<reference evidence="1 2" key="1">
    <citation type="journal article" date="2013" name="Genome Announc.">
        <title>Draft genome sequences for three mercury-methylating, sulfate-reducing bacteria.</title>
        <authorList>
            <person name="Brown S.D."/>
            <person name="Hurt R.A.Jr."/>
            <person name="Gilmour C.C."/>
            <person name="Elias D.A."/>
        </authorList>
    </citation>
    <scope>NUCLEOTIDE SEQUENCE [LARGE SCALE GENOMIC DNA]</scope>
    <source>
        <strain evidence="1 2">DSM 2059</strain>
    </source>
</reference>
<dbReference type="OrthoDB" id="9786855at2"/>
<dbReference type="NCBIfam" id="NF003501">
    <property type="entry name" value="PRK05170.1-5"/>
    <property type="match status" value="1"/>
</dbReference>
<dbReference type="HAMAP" id="MF_00676">
    <property type="entry name" value="UPF0260"/>
    <property type="match status" value="1"/>
</dbReference>
<evidence type="ECO:0000313" key="2">
    <source>
        <dbReference type="Proteomes" id="UP000014977"/>
    </source>
</evidence>
<accession>S7TQA5</accession>
<dbReference type="PANTHER" id="PTHR37421">
    <property type="entry name" value="UPF0260 PROTEIN YCGN"/>
    <property type="match status" value="1"/>
</dbReference>
<sequence>MSAKKFWEYKSLHALTPAEWESLCDGCGRCCLHKLEDEETGAVFYTSVACRLLDIHECRCKAYADREQRAPDCMSLTPDIVAQCHWLPSTCAYRRLLEGLPLPWWHPLISGSPETVHSAGISLRNKAISEACVNVDDLEPYIIPGGTESDDMAFWEEAPD</sequence>